<sequence length="357" mass="39193">MSGATQHNTTVQPWPLYIAILLHSTFPVTPEEDPCYNLSSHPPVLFEALQSAQVLVPQLQGQFLLDHCSSRWGCAVSAVVSEENAVGSSFSAPDVFKLTYLEGNSWLWNVGGTNILVDPILVGNLDFGIPWLYDAAKKVLKKFQLSDLPEINCVLITQSLDDHCHLKTLKAFSQKFPNIRVIATPNAKSLLDPLFRNVTYLEPGQSSDIETNYGSKVSVKATAGPVLGPPWQRPENGYLVRSPQGQLSLYYEPHCVYNQSFIEKEKADIVISPVIKQLLPNFTLVSGQEDAVKLAKLLQAKFIVPMKNGDLDSKGLLASLVRGEGTVESFKELLSKELPDVKVVEPAPGVPVEISTN</sequence>
<dbReference type="Gene3D" id="3.60.15.10">
    <property type="entry name" value="Ribonuclease Z/Hydroxyacylglutathione hydrolase-like"/>
    <property type="match status" value="1"/>
</dbReference>
<evidence type="ECO:0008006" key="3">
    <source>
        <dbReference type="Google" id="ProtNLM"/>
    </source>
</evidence>
<organism evidence="1 2">
    <name type="scientific">Flemingia macrophylla</name>
    <dbReference type="NCBI Taxonomy" id="520843"/>
    <lineage>
        <taxon>Eukaryota</taxon>
        <taxon>Viridiplantae</taxon>
        <taxon>Streptophyta</taxon>
        <taxon>Embryophyta</taxon>
        <taxon>Tracheophyta</taxon>
        <taxon>Spermatophyta</taxon>
        <taxon>Magnoliopsida</taxon>
        <taxon>eudicotyledons</taxon>
        <taxon>Gunneridae</taxon>
        <taxon>Pentapetalae</taxon>
        <taxon>rosids</taxon>
        <taxon>fabids</taxon>
        <taxon>Fabales</taxon>
        <taxon>Fabaceae</taxon>
        <taxon>Papilionoideae</taxon>
        <taxon>50 kb inversion clade</taxon>
        <taxon>NPAAA clade</taxon>
        <taxon>indigoferoid/millettioid clade</taxon>
        <taxon>Phaseoleae</taxon>
        <taxon>Flemingia</taxon>
    </lineage>
</organism>
<accession>A0ABD1NGY6</accession>
<proteinExistence type="predicted"/>
<dbReference type="Pfam" id="PF13483">
    <property type="entry name" value="Lactamase_B_3"/>
    <property type="match status" value="1"/>
</dbReference>
<dbReference type="Proteomes" id="UP001603857">
    <property type="component" value="Unassembled WGS sequence"/>
</dbReference>
<dbReference type="PANTHER" id="PTHR36142:SF2">
    <property type="entry name" value="METALLO-HYDROLASE_OXIDOREDUCTASE SUPERFAMILY PROTEIN"/>
    <property type="match status" value="1"/>
</dbReference>
<dbReference type="AlphaFoldDB" id="A0ABD1NGY6"/>
<evidence type="ECO:0000313" key="1">
    <source>
        <dbReference type="EMBL" id="KAL2347346.1"/>
    </source>
</evidence>
<dbReference type="PANTHER" id="PTHR36142">
    <property type="entry name" value="METALLO-HYDROLASE/OXIDOREDUCTASE SUPERFAMILY PROTEIN"/>
    <property type="match status" value="1"/>
</dbReference>
<dbReference type="EMBL" id="JBGMDY010000001">
    <property type="protein sequence ID" value="KAL2347346.1"/>
    <property type="molecule type" value="Genomic_DNA"/>
</dbReference>
<protein>
    <recommendedName>
        <fullName evidence="3">Metallo-beta-lactamase domain-containing protein</fullName>
    </recommendedName>
</protein>
<reference evidence="1 2" key="1">
    <citation type="submission" date="2024-08" db="EMBL/GenBank/DDBJ databases">
        <title>Insights into the chromosomal genome structure of Flemingia macrophylla.</title>
        <authorList>
            <person name="Ding Y."/>
            <person name="Zhao Y."/>
            <person name="Bi W."/>
            <person name="Wu M."/>
            <person name="Zhao G."/>
            <person name="Gong Y."/>
            <person name="Li W."/>
            <person name="Zhang P."/>
        </authorList>
    </citation>
    <scope>NUCLEOTIDE SEQUENCE [LARGE SCALE GENOMIC DNA]</scope>
    <source>
        <strain evidence="1">DYQJB</strain>
        <tissue evidence="1">Leaf</tissue>
    </source>
</reference>
<keyword evidence="2" id="KW-1185">Reference proteome</keyword>
<name>A0ABD1NGY6_9FABA</name>
<gene>
    <name evidence="1" type="ORF">Fmac_001346</name>
</gene>
<dbReference type="InterPro" id="IPR036866">
    <property type="entry name" value="RibonucZ/Hydroxyglut_hydro"/>
</dbReference>
<comment type="caution">
    <text evidence="1">The sequence shown here is derived from an EMBL/GenBank/DDBJ whole genome shotgun (WGS) entry which is preliminary data.</text>
</comment>
<evidence type="ECO:0000313" key="2">
    <source>
        <dbReference type="Proteomes" id="UP001603857"/>
    </source>
</evidence>
<dbReference type="SUPFAM" id="SSF56281">
    <property type="entry name" value="Metallo-hydrolase/oxidoreductase"/>
    <property type="match status" value="1"/>
</dbReference>